<evidence type="ECO:0000256" key="7">
    <source>
        <dbReference type="ARBA" id="ARBA00023033"/>
    </source>
</evidence>
<comment type="similarity">
    <text evidence="3">Belongs to the UbiH/COQ6 family.</text>
</comment>
<keyword evidence="4" id="KW-0285">Flavoprotein</keyword>
<dbReference type="InterPro" id="IPR010971">
    <property type="entry name" value="UbiH/COQ6"/>
</dbReference>
<gene>
    <name evidence="9" type="primary">ubiH</name>
    <name evidence="9" type="synonym">visB</name>
    <name evidence="9" type="ORF">MWH18_14690</name>
</gene>
<dbReference type="NCBIfam" id="NF004356">
    <property type="entry name" value="PRK05732.1"/>
    <property type="match status" value="1"/>
</dbReference>
<evidence type="ECO:0000256" key="1">
    <source>
        <dbReference type="ARBA" id="ARBA00001974"/>
    </source>
</evidence>
<keyword evidence="5" id="KW-0274">FAD</keyword>
<dbReference type="GO" id="GO:0071949">
    <property type="term" value="F:FAD binding"/>
    <property type="evidence" value="ECO:0007669"/>
    <property type="project" value="InterPro"/>
</dbReference>
<keyword evidence="6 9" id="KW-0560">Oxidoreductase</keyword>
<evidence type="ECO:0000256" key="5">
    <source>
        <dbReference type="ARBA" id="ARBA00022827"/>
    </source>
</evidence>
<dbReference type="EC" id="1.14.13.-" evidence="9"/>
<evidence type="ECO:0000256" key="4">
    <source>
        <dbReference type="ARBA" id="ARBA00022630"/>
    </source>
</evidence>
<evidence type="ECO:0000256" key="2">
    <source>
        <dbReference type="ARBA" id="ARBA00004749"/>
    </source>
</evidence>
<reference evidence="9" key="1">
    <citation type="submission" date="2022-04" db="EMBL/GenBank/DDBJ databases">
        <title>Emergence of ST220 Acinetobacter pittii strain in bloodstream infection, which co-producing chromosomal NDM-1 and OXA-820 carbapenemases.</title>
        <authorList>
            <person name="Tian C."/>
            <person name="Xing M."/>
            <person name="Fu L."/>
            <person name="Xia D."/>
        </authorList>
    </citation>
    <scope>NUCLEOTIDE SEQUENCE</scope>
    <source>
        <strain evidence="9">TCM</strain>
    </source>
</reference>
<dbReference type="EMBL" id="CP095407">
    <property type="protein sequence ID" value="USU93590.1"/>
    <property type="molecule type" value="Genomic_DNA"/>
</dbReference>
<dbReference type="GO" id="GO:0008681">
    <property type="term" value="F:2-octaprenyl-6-methoxyphenol hydroxylase activity"/>
    <property type="evidence" value="ECO:0007669"/>
    <property type="project" value="TreeGrafter"/>
</dbReference>
<evidence type="ECO:0000313" key="9">
    <source>
        <dbReference type="EMBL" id="USU93590.1"/>
    </source>
</evidence>
<dbReference type="PANTHER" id="PTHR43876">
    <property type="entry name" value="UBIQUINONE BIOSYNTHESIS MONOOXYGENASE COQ6, MITOCHONDRIAL"/>
    <property type="match status" value="1"/>
</dbReference>
<feature type="domain" description="FAD-binding" evidence="8">
    <location>
        <begin position="4"/>
        <end position="356"/>
    </location>
</feature>
<evidence type="ECO:0000256" key="3">
    <source>
        <dbReference type="ARBA" id="ARBA00005349"/>
    </source>
</evidence>
<dbReference type="AlphaFoldDB" id="A0AAE9M6S6"/>
<dbReference type="GO" id="GO:0006744">
    <property type="term" value="P:ubiquinone biosynthetic process"/>
    <property type="evidence" value="ECO:0007669"/>
    <property type="project" value="InterPro"/>
</dbReference>
<comment type="cofactor">
    <cofactor evidence="1">
        <name>FAD</name>
        <dbReference type="ChEBI" id="CHEBI:57692"/>
    </cofactor>
</comment>
<keyword evidence="7" id="KW-0503">Monooxygenase</keyword>
<dbReference type="RefSeq" id="WP_032056821.1">
    <property type="nucleotide sequence ID" value="NZ_BBTX01000019.1"/>
</dbReference>
<dbReference type="SUPFAM" id="SSF51905">
    <property type="entry name" value="FAD/NAD(P)-binding domain"/>
    <property type="match status" value="1"/>
</dbReference>
<dbReference type="NCBIfam" id="TIGR01988">
    <property type="entry name" value="Ubi-OHases"/>
    <property type="match status" value="1"/>
</dbReference>
<evidence type="ECO:0000313" key="10">
    <source>
        <dbReference type="Proteomes" id="UP001055514"/>
    </source>
</evidence>
<proteinExistence type="inferred from homology"/>
<dbReference type="PRINTS" id="PR00420">
    <property type="entry name" value="RNGMNOXGNASE"/>
</dbReference>
<accession>A0AAE9M6S6</accession>
<sequence>MQQQVIIVGGGMVGLSLSLMLAKANIAVKLLEAVKYPSYDDQNVAPYHSSFDARNTALSRRSVQIYQKLGLWDALQQHATPILQVHITEQGSFGKARLIAEQEKVESFGQVIENAWLGRVLLTQVRQQPLIELIDGVQVTALTQDAEQVHIEAKRGDDLLKLESKLLIAADGRDSFCRQAIGVGVDVHDYDQVAIVTTVQTSKPHDQVGFERFSALGPLALLPLPGEYRRSVVWPVKKGTEGEWLGEENDQHFLDALQKTYGDRAGKFEKTGKRFSYPLSQVLAHKQAVGRVILMGNAAHTIHPVAGQGFNLCLRDADVLVRYLVNQLTTSDDIGNPDNLLAYEQARLSDQQRVIKFCDTVVRGFSNQNPLLKLIRNTGLIAFDVIPGVKPLVANYAMGLKA</sequence>
<organism evidence="9 10">
    <name type="scientific">Acinetobacter pittii</name>
    <name type="common">Acinetobacter genomosp. 3</name>
    <dbReference type="NCBI Taxonomy" id="48296"/>
    <lineage>
        <taxon>Bacteria</taxon>
        <taxon>Pseudomonadati</taxon>
        <taxon>Pseudomonadota</taxon>
        <taxon>Gammaproteobacteria</taxon>
        <taxon>Moraxellales</taxon>
        <taxon>Moraxellaceae</taxon>
        <taxon>Acinetobacter</taxon>
        <taxon>Acinetobacter calcoaceticus/baumannii complex</taxon>
    </lineage>
</organism>
<dbReference type="InterPro" id="IPR002938">
    <property type="entry name" value="FAD-bd"/>
</dbReference>
<evidence type="ECO:0000256" key="6">
    <source>
        <dbReference type="ARBA" id="ARBA00023002"/>
    </source>
</evidence>
<dbReference type="Gene3D" id="3.50.50.60">
    <property type="entry name" value="FAD/NAD(P)-binding domain"/>
    <property type="match status" value="2"/>
</dbReference>
<dbReference type="PANTHER" id="PTHR43876:SF8">
    <property type="entry name" value="2-OCTAPRENYL-6-METHOXYPHENOL HYDROXYLASE"/>
    <property type="match status" value="1"/>
</dbReference>
<dbReference type="Pfam" id="PF01494">
    <property type="entry name" value="FAD_binding_3"/>
    <property type="match status" value="1"/>
</dbReference>
<protein>
    <submittedName>
        <fullName evidence="9">2-octaprenyl-6-methoxyphenyl hydroxylase</fullName>
        <ecNumber evidence="9">1.14.13.-</ecNumber>
    </submittedName>
</protein>
<dbReference type="InterPro" id="IPR036188">
    <property type="entry name" value="FAD/NAD-bd_sf"/>
</dbReference>
<evidence type="ECO:0000259" key="8">
    <source>
        <dbReference type="Pfam" id="PF01494"/>
    </source>
</evidence>
<dbReference type="InterPro" id="IPR051205">
    <property type="entry name" value="UbiH/COQ6_monooxygenase"/>
</dbReference>
<name>A0AAE9M6S6_ACIPI</name>
<comment type="pathway">
    <text evidence="2">Cofactor biosynthesis; ubiquinone biosynthesis.</text>
</comment>
<dbReference type="Proteomes" id="UP001055514">
    <property type="component" value="Chromosome"/>
</dbReference>